<evidence type="ECO:0000256" key="2">
    <source>
        <dbReference type="SAM" id="MobiDB-lite"/>
    </source>
</evidence>
<feature type="region of interest" description="Disordered" evidence="2">
    <location>
        <begin position="321"/>
        <end position="342"/>
    </location>
</feature>
<feature type="compositionally biased region" description="Basic and acidic residues" evidence="2">
    <location>
        <begin position="441"/>
        <end position="461"/>
    </location>
</feature>
<dbReference type="PANTHER" id="PTHR34778:SF2">
    <property type="entry name" value="OS02G0580700 PROTEIN"/>
    <property type="match status" value="1"/>
</dbReference>
<protein>
    <submittedName>
        <fullName evidence="3">OLC1v1012931C1</fullName>
    </submittedName>
</protein>
<dbReference type="EMBL" id="OX459124">
    <property type="protein sequence ID" value="CAI9112475.1"/>
    <property type="molecule type" value="Genomic_DNA"/>
</dbReference>
<keyword evidence="4" id="KW-1185">Reference proteome</keyword>
<reference evidence="3" key="1">
    <citation type="submission" date="2023-03" db="EMBL/GenBank/DDBJ databases">
        <authorList>
            <person name="Julca I."/>
        </authorList>
    </citation>
    <scope>NUCLEOTIDE SEQUENCE</scope>
</reference>
<evidence type="ECO:0000313" key="4">
    <source>
        <dbReference type="Proteomes" id="UP001161247"/>
    </source>
</evidence>
<accession>A0AAV1DXA9</accession>
<evidence type="ECO:0000313" key="3">
    <source>
        <dbReference type="EMBL" id="CAI9112475.1"/>
    </source>
</evidence>
<evidence type="ECO:0000256" key="1">
    <source>
        <dbReference type="SAM" id="Coils"/>
    </source>
</evidence>
<dbReference type="AlphaFoldDB" id="A0AAV1DXA9"/>
<feature type="coiled-coil region" evidence="1">
    <location>
        <begin position="22"/>
        <end position="113"/>
    </location>
</feature>
<feature type="region of interest" description="Disordered" evidence="2">
    <location>
        <begin position="422"/>
        <end position="461"/>
    </location>
</feature>
<sequence>MAADERLMALKKAYADIILNTAKEAATRIMASEKKAQRFQRELQAGKDEALRMLLRLKQMMDVKIADAELMSLSQQKKIDELEAQLQEAEDIVKDLREELSEVQSELEQLRNKQQHPIEQQVLSHKGLPEQNKSQHNEYLGAFDLRNNHQFQAHESLKFYCAAPYTGNVHLGFQDLPSIILRSKEPELYRNGCTQRIRASEGNLLNRELSVSRKKSKDRDEISVRDDIDDGEIISEHTSTMENMDKVMKKEVHNQLGSLHLIPSFHTTKKRGTRHRKKNFLSSINTPAPGISYITTDPSSARSNPDFQENSFSGLRLAMDNAESNSGRGDANPSSNHSELGESVGVNKSAVIVEEKVVPVMLETSKTISLVAAGETNIKKADSLLPISKLNESAVANELHNVGERVIKYTFQRKRKRESLCVLDGDVSPHKDGSKGQMPEKQSDPVDREKSDLKIELSQDS</sequence>
<name>A0AAV1DXA9_OLDCO</name>
<proteinExistence type="predicted"/>
<feature type="compositionally biased region" description="Polar residues" evidence="2">
    <location>
        <begin position="322"/>
        <end position="338"/>
    </location>
</feature>
<keyword evidence="1" id="KW-0175">Coiled coil</keyword>
<dbReference type="PANTHER" id="PTHR34778">
    <property type="entry name" value="OS02G0580700 PROTEIN"/>
    <property type="match status" value="1"/>
</dbReference>
<gene>
    <name evidence="3" type="ORF">OLC1_LOCUS19672</name>
</gene>
<organism evidence="3 4">
    <name type="scientific">Oldenlandia corymbosa var. corymbosa</name>
    <dbReference type="NCBI Taxonomy" id="529605"/>
    <lineage>
        <taxon>Eukaryota</taxon>
        <taxon>Viridiplantae</taxon>
        <taxon>Streptophyta</taxon>
        <taxon>Embryophyta</taxon>
        <taxon>Tracheophyta</taxon>
        <taxon>Spermatophyta</taxon>
        <taxon>Magnoliopsida</taxon>
        <taxon>eudicotyledons</taxon>
        <taxon>Gunneridae</taxon>
        <taxon>Pentapetalae</taxon>
        <taxon>asterids</taxon>
        <taxon>lamiids</taxon>
        <taxon>Gentianales</taxon>
        <taxon>Rubiaceae</taxon>
        <taxon>Rubioideae</taxon>
        <taxon>Spermacoceae</taxon>
        <taxon>Hedyotis-Oldenlandia complex</taxon>
        <taxon>Oldenlandia</taxon>
    </lineage>
</organism>
<dbReference type="Proteomes" id="UP001161247">
    <property type="component" value="Chromosome 7"/>
</dbReference>